<keyword evidence="2" id="KW-0732">Signal</keyword>
<evidence type="ECO:0000256" key="1">
    <source>
        <dbReference type="SAM" id="MobiDB-lite"/>
    </source>
</evidence>
<evidence type="ECO:0000313" key="4">
    <source>
        <dbReference type="Proteomes" id="UP001157006"/>
    </source>
</evidence>
<dbReference type="Proteomes" id="UP001157006">
    <property type="component" value="Chromosome 1S"/>
</dbReference>
<feature type="compositionally biased region" description="Basic and acidic residues" evidence="1">
    <location>
        <begin position="165"/>
        <end position="191"/>
    </location>
</feature>
<feature type="region of interest" description="Disordered" evidence="1">
    <location>
        <begin position="146"/>
        <end position="218"/>
    </location>
</feature>
<feature type="chain" id="PRO_5043886175" evidence="2">
    <location>
        <begin position="25"/>
        <end position="218"/>
    </location>
</feature>
<dbReference type="EMBL" id="OX451735">
    <property type="protein sequence ID" value="CAI8591980.1"/>
    <property type="molecule type" value="Genomic_DNA"/>
</dbReference>
<evidence type="ECO:0000313" key="3">
    <source>
        <dbReference type="EMBL" id="CAI8591980.1"/>
    </source>
</evidence>
<evidence type="ECO:0000256" key="2">
    <source>
        <dbReference type="SAM" id="SignalP"/>
    </source>
</evidence>
<protein>
    <submittedName>
        <fullName evidence="3">Uncharacterized protein</fullName>
    </submittedName>
</protein>
<name>A0AAV0Z0H7_VICFA</name>
<dbReference type="AlphaFoldDB" id="A0AAV0Z0H7"/>
<gene>
    <name evidence="3" type="ORF">VFH_I016560</name>
</gene>
<reference evidence="3 4" key="1">
    <citation type="submission" date="2023-01" db="EMBL/GenBank/DDBJ databases">
        <authorList>
            <person name="Kreplak J."/>
        </authorList>
    </citation>
    <scope>NUCLEOTIDE SEQUENCE [LARGE SCALE GENOMIC DNA]</scope>
</reference>
<accession>A0AAV0Z0H7</accession>
<sequence length="218" mass="24582">MKFIFILLSSLLLGYHLLVMIVQRDTSTMVVSGGKWNKNKLEITEITAISVQKEPNFERTIGASHMRKLGFGTIMHHEEKSVDSKNIEKGQTSKISGKESGGLKKSFRSLFQLQKSDVHEKHMIMKPKLHLKVTTKVAISRNSLTTHTNTKCSKDCDDAVPIKGSSEDSSRHEQEISKEAQDDIDAAKEIESLMYKDYNNKGKPSHRPPINNHEPNNP</sequence>
<keyword evidence="4" id="KW-1185">Reference proteome</keyword>
<proteinExistence type="predicted"/>
<feature type="signal peptide" evidence="2">
    <location>
        <begin position="1"/>
        <end position="24"/>
    </location>
</feature>
<organism evidence="3 4">
    <name type="scientific">Vicia faba</name>
    <name type="common">Broad bean</name>
    <name type="synonym">Faba vulgaris</name>
    <dbReference type="NCBI Taxonomy" id="3906"/>
    <lineage>
        <taxon>Eukaryota</taxon>
        <taxon>Viridiplantae</taxon>
        <taxon>Streptophyta</taxon>
        <taxon>Embryophyta</taxon>
        <taxon>Tracheophyta</taxon>
        <taxon>Spermatophyta</taxon>
        <taxon>Magnoliopsida</taxon>
        <taxon>eudicotyledons</taxon>
        <taxon>Gunneridae</taxon>
        <taxon>Pentapetalae</taxon>
        <taxon>rosids</taxon>
        <taxon>fabids</taxon>
        <taxon>Fabales</taxon>
        <taxon>Fabaceae</taxon>
        <taxon>Papilionoideae</taxon>
        <taxon>50 kb inversion clade</taxon>
        <taxon>NPAAA clade</taxon>
        <taxon>Hologalegina</taxon>
        <taxon>IRL clade</taxon>
        <taxon>Fabeae</taxon>
        <taxon>Vicia</taxon>
    </lineage>
</organism>
<feature type="region of interest" description="Disordered" evidence="1">
    <location>
        <begin position="80"/>
        <end position="102"/>
    </location>
</feature>